<evidence type="ECO:0000313" key="1">
    <source>
        <dbReference type="EMBL" id="JAH47536.1"/>
    </source>
</evidence>
<proteinExistence type="predicted"/>
<protein>
    <submittedName>
        <fullName evidence="1">Uncharacterized protein</fullName>
    </submittedName>
</protein>
<organism evidence="1">
    <name type="scientific">Anguilla anguilla</name>
    <name type="common">European freshwater eel</name>
    <name type="synonym">Muraena anguilla</name>
    <dbReference type="NCBI Taxonomy" id="7936"/>
    <lineage>
        <taxon>Eukaryota</taxon>
        <taxon>Metazoa</taxon>
        <taxon>Chordata</taxon>
        <taxon>Craniata</taxon>
        <taxon>Vertebrata</taxon>
        <taxon>Euteleostomi</taxon>
        <taxon>Actinopterygii</taxon>
        <taxon>Neopterygii</taxon>
        <taxon>Teleostei</taxon>
        <taxon>Anguilliformes</taxon>
        <taxon>Anguillidae</taxon>
        <taxon>Anguilla</taxon>
    </lineage>
</organism>
<reference evidence="1" key="1">
    <citation type="submission" date="2014-11" db="EMBL/GenBank/DDBJ databases">
        <authorList>
            <person name="Amaro Gonzalez C."/>
        </authorList>
    </citation>
    <scope>NUCLEOTIDE SEQUENCE</scope>
</reference>
<name>A0A0E9T1Q6_ANGAN</name>
<reference evidence="1" key="2">
    <citation type="journal article" date="2015" name="Fish Shellfish Immunol.">
        <title>Early steps in the European eel (Anguilla anguilla)-Vibrio vulnificus interaction in the gills: Role of the RtxA13 toxin.</title>
        <authorList>
            <person name="Callol A."/>
            <person name="Pajuelo D."/>
            <person name="Ebbesson L."/>
            <person name="Teles M."/>
            <person name="MacKenzie S."/>
            <person name="Amaro C."/>
        </authorList>
    </citation>
    <scope>NUCLEOTIDE SEQUENCE</scope>
</reference>
<sequence length="33" mass="3819">MAKVAQIVLFLTHDFALFLNNSNLIVHKQHVKQ</sequence>
<accession>A0A0E9T1Q6</accession>
<dbReference type="AlphaFoldDB" id="A0A0E9T1Q6"/>
<dbReference type="EMBL" id="GBXM01061041">
    <property type="protein sequence ID" value="JAH47536.1"/>
    <property type="molecule type" value="Transcribed_RNA"/>
</dbReference>